<name>A0A4P7NIP5_PYROR</name>
<feature type="region of interest" description="Disordered" evidence="1">
    <location>
        <begin position="1"/>
        <end position="37"/>
    </location>
</feature>
<organism evidence="2 3">
    <name type="scientific">Pyricularia oryzae</name>
    <name type="common">Rice blast fungus</name>
    <name type="synonym">Magnaporthe oryzae</name>
    <dbReference type="NCBI Taxonomy" id="318829"/>
    <lineage>
        <taxon>Eukaryota</taxon>
        <taxon>Fungi</taxon>
        <taxon>Dikarya</taxon>
        <taxon>Ascomycota</taxon>
        <taxon>Pezizomycotina</taxon>
        <taxon>Sordariomycetes</taxon>
        <taxon>Sordariomycetidae</taxon>
        <taxon>Magnaporthales</taxon>
        <taxon>Pyriculariaceae</taxon>
        <taxon>Pyricularia</taxon>
    </lineage>
</organism>
<evidence type="ECO:0000256" key="1">
    <source>
        <dbReference type="SAM" id="MobiDB-lite"/>
    </source>
</evidence>
<dbReference type="AlphaFoldDB" id="A0A4P7NIP5"/>
<evidence type="ECO:0000313" key="3">
    <source>
        <dbReference type="Proteomes" id="UP000294847"/>
    </source>
</evidence>
<protein>
    <submittedName>
        <fullName evidence="2">Uncharacterized protein</fullName>
    </submittedName>
</protein>
<dbReference type="EMBL" id="CP034207">
    <property type="protein sequence ID" value="QBZ61883.1"/>
    <property type="molecule type" value="Genomic_DNA"/>
</dbReference>
<evidence type="ECO:0000313" key="2">
    <source>
        <dbReference type="EMBL" id="QBZ61883.1"/>
    </source>
</evidence>
<dbReference type="Proteomes" id="UP000294847">
    <property type="component" value="Chromosome 4"/>
</dbReference>
<proteinExistence type="predicted"/>
<gene>
    <name evidence="2" type="ORF">PoMZ_08841</name>
</gene>
<reference evidence="2 3" key="1">
    <citation type="journal article" date="2019" name="Mol. Biol. Evol.">
        <title>Blast fungal genomes show frequent chromosomal changes, gene gains and losses, and effector gene turnover.</title>
        <authorList>
            <person name="Gomez Luciano L.B."/>
            <person name="Jason Tsai I."/>
            <person name="Chuma I."/>
            <person name="Tosa Y."/>
            <person name="Chen Y.H."/>
            <person name="Li J.Y."/>
            <person name="Li M.Y."/>
            <person name="Jade Lu M.Y."/>
            <person name="Nakayashiki H."/>
            <person name="Li W.H."/>
        </authorList>
    </citation>
    <scope>NUCLEOTIDE SEQUENCE [LARGE SCALE GENOMIC DNA]</scope>
    <source>
        <strain evidence="2">MZ5-1-6</strain>
    </source>
</reference>
<sequence length="82" mass="8977">MASSCHKQTLARTCKGPTKVRQPEVTDSMAEPEDFADQVLGRKTQAQRSRDARTSDALAAPMRAWDGNAQMRAAGPVCEEEK</sequence>
<accession>A0A4P7NIP5</accession>
<feature type="compositionally biased region" description="Polar residues" evidence="1">
    <location>
        <begin position="1"/>
        <end position="11"/>
    </location>
</feature>